<organism evidence="3 4">
    <name type="scientific">Chaetomium globosum (strain ATCC 6205 / CBS 148.51 / DSM 1962 / NBRC 6347 / NRRL 1970)</name>
    <name type="common">Soil fungus</name>
    <dbReference type="NCBI Taxonomy" id="306901"/>
    <lineage>
        <taxon>Eukaryota</taxon>
        <taxon>Fungi</taxon>
        <taxon>Dikarya</taxon>
        <taxon>Ascomycota</taxon>
        <taxon>Pezizomycotina</taxon>
        <taxon>Sordariomycetes</taxon>
        <taxon>Sordariomycetidae</taxon>
        <taxon>Sordariales</taxon>
        <taxon>Chaetomiaceae</taxon>
        <taxon>Chaetomium</taxon>
    </lineage>
</organism>
<feature type="chain" id="PRO_5004208519" description="Secreted protein" evidence="2">
    <location>
        <begin position="22"/>
        <end position="167"/>
    </location>
</feature>
<dbReference type="OMA" id="CGASANM"/>
<dbReference type="OrthoDB" id="5006988at2759"/>
<dbReference type="RefSeq" id="XP_001227426.1">
    <property type="nucleotide sequence ID" value="XM_001227425.1"/>
</dbReference>
<keyword evidence="4" id="KW-1185">Reference proteome</keyword>
<gene>
    <name evidence="3" type="ORF">CHGG_09499</name>
</gene>
<dbReference type="GeneID" id="4395750"/>
<evidence type="ECO:0000313" key="4">
    <source>
        <dbReference type="Proteomes" id="UP000001056"/>
    </source>
</evidence>
<dbReference type="HOGENOM" id="CLU_1338004_0_0_1"/>
<dbReference type="EMBL" id="CH408034">
    <property type="protein sequence ID" value="EAQ85485.1"/>
    <property type="molecule type" value="Genomic_DNA"/>
</dbReference>
<dbReference type="VEuPathDB" id="FungiDB:CHGG_09499"/>
<evidence type="ECO:0008006" key="5">
    <source>
        <dbReference type="Google" id="ProtNLM"/>
    </source>
</evidence>
<feature type="region of interest" description="Disordered" evidence="1">
    <location>
        <begin position="57"/>
        <end position="76"/>
    </location>
</feature>
<feature type="signal peptide" evidence="2">
    <location>
        <begin position="1"/>
        <end position="21"/>
    </location>
</feature>
<name>Q2GRA5_CHAGB</name>
<evidence type="ECO:0000313" key="3">
    <source>
        <dbReference type="EMBL" id="EAQ85485.1"/>
    </source>
</evidence>
<accession>Q2GRA5</accession>
<evidence type="ECO:0000256" key="1">
    <source>
        <dbReference type="SAM" id="MobiDB-lite"/>
    </source>
</evidence>
<dbReference type="InParanoid" id="Q2GRA5"/>
<dbReference type="STRING" id="306901.Q2GRA5"/>
<protein>
    <recommendedName>
        <fullName evidence="5">Secreted protein</fullName>
    </recommendedName>
</protein>
<keyword evidence="2" id="KW-0732">Signal</keyword>
<dbReference type="eggNOG" id="ENOG502RK97">
    <property type="taxonomic scope" value="Eukaryota"/>
</dbReference>
<sequence>MRPATYLGALFGALFAGPAAGWTIPADQPDGVYRVSYDANGTVAHTLIAPPLSPEEKRSLLSAPKPGRSLPSRITGRQLSNQCNPGGIARGYDFYSIAGTTVAYVCNFGSTSWTCTVNDLTNDYAHITAICGWYQSGWRIRWPATNRGAQIGYEPSWENFCGRGIDG</sequence>
<evidence type="ECO:0000256" key="2">
    <source>
        <dbReference type="SAM" id="SignalP"/>
    </source>
</evidence>
<dbReference type="AlphaFoldDB" id="Q2GRA5"/>
<reference evidence="4" key="1">
    <citation type="journal article" date="2015" name="Genome Announc.">
        <title>Draft genome sequence of the cellulolytic fungus Chaetomium globosum.</title>
        <authorList>
            <person name="Cuomo C.A."/>
            <person name="Untereiner W.A."/>
            <person name="Ma L.-J."/>
            <person name="Grabherr M."/>
            <person name="Birren B.W."/>
        </authorList>
    </citation>
    <scope>NUCLEOTIDE SEQUENCE [LARGE SCALE GENOMIC DNA]</scope>
    <source>
        <strain evidence="4">ATCC 6205 / CBS 148.51 / DSM 1962 / NBRC 6347 / NRRL 1970</strain>
    </source>
</reference>
<proteinExistence type="predicted"/>
<dbReference type="Proteomes" id="UP000001056">
    <property type="component" value="Unassembled WGS sequence"/>
</dbReference>